<dbReference type="GO" id="GO:0022857">
    <property type="term" value="F:transmembrane transporter activity"/>
    <property type="evidence" value="ECO:0007669"/>
    <property type="project" value="InterPro"/>
</dbReference>
<dbReference type="PANTHER" id="PTHR11360:SF224">
    <property type="entry name" value="MAJOR FACILITATOR SUPERFAMILY (MFS) PROFILE DOMAIN-CONTAINING PROTEIN-RELATED"/>
    <property type="match status" value="1"/>
</dbReference>
<name>A0A370U3W5_9HELO</name>
<feature type="transmembrane region" description="Helical" evidence="7">
    <location>
        <begin position="297"/>
        <end position="316"/>
    </location>
</feature>
<dbReference type="SUPFAM" id="SSF103473">
    <property type="entry name" value="MFS general substrate transporter"/>
    <property type="match status" value="1"/>
</dbReference>
<feature type="transmembrane region" description="Helical" evidence="7">
    <location>
        <begin position="322"/>
        <end position="342"/>
    </location>
</feature>
<feature type="transmembrane region" description="Helical" evidence="7">
    <location>
        <begin position="96"/>
        <end position="116"/>
    </location>
</feature>
<dbReference type="EMBL" id="NPIC01000001">
    <property type="protein sequence ID" value="RDL42466.1"/>
    <property type="molecule type" value="Genomic_DNA"/>
</dbReference>
<evidence type="ECO:0000256" key="4">
    <source>
        <dbReference type="ARBA" id="ARBA00022692"/>
    </source>
</evidence>
<evidence type="ECO:0000313" key="9">
    <source>
        <dbReference type="Proteomes" id="UP000254866"/>
    </source>
</evidence>
<dbReference type="Proteomes" id="UP000254866">
    <property type="component" value="Unassembled WGS sequence"/>
</dbReference>
<keyword evidence="5 7" id="KW-1133">Transmembrane helix</keyword>
<dbReference type="OrthoDB" id="5667at2759"/>
<feature type="transmembrane region" description="Helical" evidence="7">
    <location>
        <begin position="354"/>
        <end position="374"/>
    </location>
</feature>
<comment type="subcellular location">
    <subcellularLocation>
        <location evidence="1">Membrane</location>
        <topology evidence="1">Multi-pass membrane protein</topology>
    </subcellularLocation>
</comment>
<evidence type="ECO:0000256" key="5">
    <source>
        <dbReference type="ARBA" id="ARBA00022989"/>
    </source>
</evidence>
<gene>
    <name evidence="8" type="ORF">BP5553_02445</name>
</gene>
<keyword evidence="4 7" id="KW-0812">Transmembrane</keyword>
<dbReference type="PANTHER" id="PTHR11360">
    <property type="entry name" value="MONOCARBOXYLATE TRANSPORTER"/>
    <property type="match status" value="1"/>
</dbReference>
<feature type="transmembrane region" description="Helical" evidence="7">
    <location>
        <begin position="386"/>
        <end position="409"/>
    </location>
</feature>
<dbReference type="GO" id="GO:0016020">
    <property type="term" value="C:membrane"/>
    <property type="evidence" value="ECO:0007669"/>
    <property type="project" value="UniProtKB-SubCell"/>
</dbReference>
<feature type="transmembrane region" description="Helical" evidence="7">
    <location>
        <begin position="61"/>
        <end position="84"/>
    </location>
</feature>
<comment type="caution">
    <text evidence="8">The sequence shown here is derived from an EMBL/GenBank/DDBJ whole genome shotgun (WGS) entry which is preliminary data.</text>
</comment>
<dbReference type="InterPro" id="IPR011701">
    <property type="entry name" value="MFS"/>
</dbReference>
<sequence>MSYNNTASCFNGKKGQIKNGPGEQPSSNILADTGPQLEALMTVIPADEFPDGGLEAWSVVLGAWCSNFVSFGWVACMGVFQAYYQTHKLHHRSPSSIAWILSTESFALFACAPVFGHIFDNYGARALLVGGAAFHVFGLMMVSLSKEYYQILLAQGVCSAVGASAVYWACSNAVGTGWLRRRGLAMGIASSGSSVGGIVGTAAIPALFDKIGFAWTMRAAAFVYLFLLSISITTVKSRLAHKSVKFQALDLVRPLKEKPVLLVAVGCFFFFLGVLLPDNFIPIEAMDAGMSSSRANSLLVIFCAATTIGRIVPGWAGDRFGIFNVTIAFTYLSTLLVFVLWIPAKSDPSRMAFAGLYGFSSALVSAIPTLAAQVCSNIDKLGAYMGAIYIVLSPAILMGQPIVGALLGASGSGNYLYLKIFAGLMMFIGGGVFIFARFAFDGGEKGIWI</sequence>
<dbReference type="InterPro" id="IPR036259">
    <property type="entry name" value="MFS_trans_sf"/>
</dbReference>
<proteinExistence type="inferred from homology"/>
<reference evidence="8 9" key="1">
    <citation type="journal article" date="2018" name="IMA Fungus">
        <title>IMA Genome-F 9: Draft genome sequence of Annulohypoxylon stygium, Aspergillus mulundensis, Berkeleyomyces basicola (syn. Thielaviopsis basicola), Ceratocystis smalleyi, two Cercospora beticola strains, Coleophoma cylindrospora, Fusarium fracticaudum, Phialophora cf. hyalina, and Morchella septimelata.</title>
        <authorList>
            <person name="Wingfield B.D."/>
            <person name="Bills G.F."/>
            <person name="Dong Y."/>
            <person name="Huang W."/>
            <person name="Nel W.J."/>
            <person name="Swalarsk-Parry B.S."/>
            <person name="Vaghefi N."/>
            <person name="Wilken P.M."/>
            <person name="An Z."/>
            <person name="de Beer Z.W."/>
            <person name="De Vos L."/>
            <person name="Chen L."/>
            <person name="Duong T.A."/>
            <person name="Gao Y."/>
            <person name="Hammerbacher A."/>
            <person name="Kikkert J.R."/>
            <person name="Li Y."/>
            <person name="Li H."/>
            <person name="Li K."/>
            <person name="Li Q."/>
            <person name="Liu X."/>
            <person name="Ma X."/>
            <person name="Naidoo K."/>
            <person name="Pethybridge S.J."/>
            <person name="Sun J."/>
            <person name="Steenkamp E.T."/>
            <person name="van der Nest M.A."/>
            <person name="van Wyk S."/>
            <person name="Wingfield M.J."/>
            <person name="Xiong C."/>
            <person name="Yue Q."/>
            <person name="Zhang X."/>
        </authorList>
    </citation>
    <scope>NUCLEOTIDE SEQUENCE [LARGE SCALE GENOMIC DNA]</scope>
    <source>
        <strain evidence="8 9">BP 5553</strain>
    </source>
</reference>
<keyword evidence="9" id="KW-1185">Reference proteome</keyword>
<feature type="transmembrane region" description="Helical" evidence="7">
    <location>
        <begin position="184"/>
        <end position="208"/>
    </location>
</feature>
<dbReference type="InterPro" id="IPR050327">
    <property type="entry name" value="Proton-linked_MCT"/>
</dbReference>
<organism evidence="8 9">
    <name type="scientific">Venustampulla echinocandica</name>
    <dbReference type="NCBI Taxonomy" id="2656787"/>
    <lineage>
        <taxon>Eukaryota</taxon>
        <taxon>Fungi</taxon>
        <taxon>Dikarya</taxon>
        <taxon>Ascomycota</taxon>
        <taxon>Pezizomycotina</taxon>
        <taxon>Leotiomycetes</taxon>
        <taxon>Helotiales</taxon>
        <taxon>Pleuroascaceae</taxon>
        <taxon>Venustampulla</taxon>
    </lineage>
</organism>
<feature type="transmembrane region" description="Helical" evidence="7">
    <location>
        <begin position="259"/>
        <end position="276"/>
    </location>
</feature>
<feature type="transmembrane region" description="Helical" evidence="7">
    <location>
        <begin position="151"/>
        <end position="169"/>
    </location>
</feature>
<keyword evidence="6 7" id="KW-0472">Membrane</keyword>
<comment type="similarity">
    <text evidence="2">Belongs to the major facilitator superfamily. Monocarboxylate porter (TC 2.A.1.13) family.</text>
</comment>
<evidence type="ECO:0000256" key="3">
    <source>
        <dbReference type="ARBA" id="ARBA00022448"/>
    </source>
</evidence>
<keyword evidence="3" id="KW-0813">Transport</keyword>
<dbReference type="AlphaFoldDB" id="A0A370U3W5"/>
<dbReference type="Gene3D" id="1.20.1250.20">
    <property type="entry name" value="MFS general substrate transporter like domains"/>
    <property type="match status" value="1"/>
</dbReference>
<evidence type="ECO:0000256" key="2">
    <source>
        <dbReference type="ARBA" id="ARBA00006727"/>
    </source>
</evidence>
<evidence type="ECO:0000256" key="1">
    <source>
        <dbReference type="ARBA" id="ARBA00004141"/>
    </source>
</evidence>
<dbReference type="RefSeq" id="XP_031875122.1">
    <property type="nucleotide sequence ID" value="XM_032011068.1"/>
</dbReference>
<evidence type="ECO:0000256" key="7">
    <source>
        <dbReference type="SAM" id="Phobius"/>
    </source>
</evidence>
<evidence type="ECO:0008006" key="10">
    <source>
        <dbReference type="Google" id="ProtNLM"/>
    </source>
</evidence>
<protein>
    <recommendedName>
        <fullName evidence="10">Major facilitator superfamily (MFS) profile domain-containing protein</fullName>
    </recommendedName>
</protein>
<feature type="transmembrane region" description="Helical" evidence="7">
    <location>
        <begin position="122"/>
        <end position="144"/>
    </location>
</feature>
<accession>A0A370U3W5</accession>
<feature type="transmembrane region" description="Helical" evidence="7">
    <location>
        <begin position="220"/>
        <end position="239"/>
    </location>
</feature>
<evidence type="ECO:0000256" key="6">
    <source>
        <dbReference type="ARBA" id="ARBA00023136"/>
    </source>
</evidence>
<dbReference type="GeneID" id="43595294"/>
<dbReference type="Pfam" id="PF07690">
    <property type="entry name" value="MFS_1"/>
    <property type="match status" value="1"/>
</dbReference>
<evidence type="ECO:0000313" key="8">
    <source>
        <dbReference type="EMBL" id="RDL42466.1"/>
    </source>
</evidence>
<feature type="transmembrane region" description="Helical" evidence="7">
    <location>
        <begin position="416"/>
        <end position="440"/>
    </location>
</feature>